<feature type="compositionally biased region" description="Polar residues" evidence="1">
    <location>
        <begin position="173"/>
        <end position="185"/>
    </location>
</feature>
<gene>
    <name evidence="3" type="ORF">BIFGAL_03306</name>
</gene>
<sequence>MCAQGNVPAHTFISNVRMIMTQPDQQPTPDTPSNTQTPVPVDSAQPATSVQPSPSVQQSPSQPQPDQQQSPQPVQPSQQPEYGVLASDLGNGSGLEYGAMSSQFPAGYNPYIYGAPEPPTEQQTLDTNDADARRTRNQQFQQGQQRLRDQQQAQQPRHHYNPEFYPFGLPDDASNNQPTNQQGANPDSYRNAYGPGMYMGPADQPNGPNGQQPGRYRNGINLDDPNQNPVYGHWDAYSIIAFVFTLIFPCPVLPAIMGALAMWRTKTFHMKGFGFGVAALVINTIYTIAFFWMMANGVSPTDVLNQMNAMLDSMRDSTDSLKA</sequence>
<feature type="compositionally biased region" description="Low complexity" evidence="1">
    <location>
        <begin position="137"/>
        <end position="155"/>
    </location>
</feature>
<dbReference type="eggNOG" id="ENOG50317M8">
    <property type="taxonomic scope" value="Bacteria"/>
</dbReference>
<feature type="compositionally biased region" description="Low complexity" evidence="1">
    <location>
        <begin position="21"/>
        <end position="38"/>
    </location>
</feature>
<evidence type="ECO:0000256" key="1">
    <source>
        <dbReference type="SAM" id="MobiDB-lite"/>
    </source>
</evidence>
<dbReference type="STRING" id="561180.BIFGAL_03306"/>
<evidence type="ECO:0000313" key="3">
    <source>
        <dbReference type="EMBL" id="EFA23189.1"/>
    </source>
</evidence>
<dbReference type="Proteomes" id="UP000003656">
    <property type="component" value="Unassembled WGS sequence"/>
</dbReference>
<feature type="transmembrane region" description="Helical" evidence="2">
    <location>
        <begin position="236"/>
        <end position="261"/>
    </location>
</feature>
<dbReference type="EMBL" id="ABXB03000002">
    <property type="protein sequence ID" value="EFA23189.1"/>
    <property type="molecule type" value="Genomic_DNA"/>
</dbReference>
<keyword evidence="2" id="KW-0812">Transmembrane</keyword>
<feature type="region of interest" description="Disordered" evidence="1">
    <location>
        <begin position="136"/>
        <end position="219"/>
    </location>
</feature>
<reference evidence="3 4" key="1">
    <citation type="submission" date="2009-11" db="EMBL/GenBank/DDBJ databases">
        <authorList>
            <person name="Weinstock G."/>
            <person name="Sodergren E."/>
            <person name="Clifton S."/>
            <person name="Fulton L."/>
            <person name="Fulton B."/>
            <person name="Courtney L."/>
            <person name="Fronick C."/>
            <person name="Harrison M."/>
            <person name="Strong C."/>
            <person name="Farmer C."/>
            <person name="Delahaunty K."/>
            <person name="Markovic C."/>
            <person name="Hall O."/>
            <person name="Minx P."/>
            <person name="Tomlinson C."/>
            <person name="Mitreva M."/>
            <person name="Nelson J."/>
            <person name="Hou S."/>
            <person name="Wollam A."/>
            <person name="Pepin K.H."/>
            <person name="Johnson M."/>
            <person name="Bhonagiri V."/>
            <person name="Nash W.E."/>
            <person name="Warren W."/>
            <person name="Chinwalla A."/>
            <person name="Mardis E.R."/>
            <person name="Wilson R.K."/>
        </authorList>
    </citation>
    <scope>NUCLEOTIDE SEQUENCE [LARGE SCALE GENOMIC DNA]</scope>
    <source>
        <strain evidence="3 4">DSM 20093</strain>
    </source>
</reference>
<name>D1NTY5_9BIFI</name>
<comment type="caution">
    <text evidence="3">The sequence shown here is derived from an EMBL/GenBank/DDBJ whole genome shotgun (WGS) entry which is preliminary data.</text>
</comment>
<evidence type="ECO:0000256" key="2">
    <source>
        <dbReference type="SAM" id="Phobius"/>
    </source>
</evidence>
<proteinExistence type="predicted"/>
<keyword evidence="2" id="KW-1133">Transmembrane helix</keyword>
<feature type="transmembrane region" description="Helical" evidence="2">
    <location>
        <begin position="273"/>
        <end position="295"/>
    </location>
</feature>
<protein>
    <recommendedName>
        <fullName evidence="5">DUF4190 domain-containing protein</fullName>
    </recommendedName>
</protein>
<keyword evidence="2" id="KW-0472">Membrane</keyword>
<accession>D1NTY5</accession>
<feature type="region of interest" description="Disordered" evidence="1">
    <location>
        <begin position="21"/>
        <end position="90"/>
    </location>
</feature>
<dbReference type="AlphaFoldDB" id="D1NTY5"/>
<evidence type="ECO:0000313" key="4">
    <source>
        <dbReference type="Proteomes" id="UP000003656"/>
    </source>
</evidence>
<evidence type="ECO:0008006" key="5">
    <source>
        <dbReference type="Google" id="ProtNLM"/>
    </source>
</evidence>
<feature type="compositionally biased region" description="Low complexity" evidence="1">
    <location>
        <begin position="49"/>
        <end position="80"/>
    </location>
</feature>
<organism evidence="3 4">
    <name type="scientific">Bifidobacterium gallicum DSM 20093 = LMG 11596</name>
    <dbReference type="NCBI Taxonomy" id="561180"/>
    <lineage>
        <taxon>Bacteria</taxon>
        <taxon>Bacillati</taxon>
        <taxon>Actinomycetota</taxon>
        <taxon>Actinomycetes</taxon>
        <taxon>Bifidobacteriales</taxon>
        <taxon>Bifidobacteriaceae</taxon>
        <taxon>Bifidobacterium</taxon>
    </lineage>
</organism>